<keyword evidence="5 9" id="KW-0547">Nucleotide-binding</keyword>
<feature type="domain" description="Aspartate/glutamate/uridylate kinase" evidence="10">
    <location>
        <begin position="25"/>
        <end position="266"/>
    </location>
</feature>
<dbReference type="Proteomes" id="UP000004947">
    <property type="component" value="Unassembled WGS sequence"/>
</dbReference>
<dbReference type="OrthoDB" id="9803155at2"/>
<proteinExistence type="inferred from homology"/>
<dbReference type="Gene3D" id="3.40.1160.10">
    <property type="entry name" value="Acetylglutamate kinase-like"/>
    <property type="match status" value="1"/>
</dbReference>
<dbReference type="PRINTS" id="PR00474">
    <property type="entry name" value="GLU5KINASE"/>
</dbReference>
<dbReference type="NCBIfam" id="TIGR00761">
    <property type="entry name" value="argB"/>
    <property type="match status" value="1"/>
</dbReference>
<dbReference type="GO" id="GO:0003991">
    <property type="term" value="F:acetylglutamate kinase activity"/>
    <property type="evidence" value="ECO:0007669"/>
    <property type="project" value="UniProtKB-UniRule"/>
</dbReference>
<evidence type="ECO:0000256" key="7">
    <source>
        <dbReference type="ARBA" id="ARBA00022840"/>
    </source>
</evidence>
<comment type="subcellular location">
    <subcellularLocation>
        <location evidence="9">Cytoplasm</location>
    </subcellularLocation>
</comment>
<comment type="caution">
    <text evidence="11">The sequence shown here is derived from an EMBL/GenBank/DDBJ whole genome shotgun (WGS) entry which is preliminary data.</text>
</comment>
<evidence type="ECO:0000256" key="8">
    <source>
        <dbReference type="ARBA" id="ARBA00048141"/>
    </source>
</evidence>
<feature type="binding site" evidence="9">
    <location>
        <position position="185"/>
    </location>
    <ligand>
        <name>substrate</name>
    </ligand>
</feature>
<dbReference type="GO" id="GO:0042450">
    <property type="term" value="P:L-arginine biosynthetic process via ornithine"/>
    <property type="evidence" value="ECO:0007669"/>
    <property type="project" value="UniProtKB-UniRule"/>
</dbReference>
<dbReference type="InterPro" id="IPR041727">
    <property type="entry name" value="NAGK-C"/>
</dbReference>
<organism evidence="11 12">
    <name type="scientific">Lentisphaera araneosa HTCC2155</name>
    <dbReference type="NCBI Taxonomy" id="313628"/>
    <lineage>
        <taxon>Bacteria</taxon>
        <taxon>Pseudomonadati</taxon>
        <taxon>Lentisphaerota</taxon>
        <taxon>Lentisphaeria</taxon>
        <taxon>Lentisphaerales</taxon>
        <taxon>Lentisphaeraceae</taxon>
        <taxon>Lentisphaera</taxon>
    </lineage>
</organism>
<dbReference type="EC" id="2.7.2.8" evidence="9"/>
<evidence type="ECO:0000256" key="6">
    <source>
        <dbReference type="ARBA" id="ARBA00022777"/>
    </source>
</evidence>
<sequence>MEKTIEKAALLMEALPYIQEFRDEIVVVKFGGSAMEKPEIIEAVLRDVVLMECIGMRPVIVHGGGKAISAKLETMGLEVKRTGGMRHTCEVTIDVVDDVLHNEVNSHLLELLAKHKAKAQRVSGKDILMAEKLFVKDPETGEDVDVGFVGNVSNVDAEYIHEIIEAGVIPVIAPLAKDKKGHVYNINADIAAAKIAESIQARKLVYLSDVPGLLSDPKDESTLIHTIKVHEVEEYIADGTISGGMLPKILSAVEALKVGTKKVHMIDGRMQHSLLLEIFTDSGVGTEILAD</sequence>
<evidence type="ECO:0000259" key="10">
    <source>
        <dbReference type="Pfam" id="PF00696"/>
    </source>
</evidence>
<keyword evidence="9" id="KW-0963">Cytoplasm</keyword>
<dbReference type="STRING" id="313628.LNTAR_20488"/>
<dbReference type="eggNOG" id="COG0548">
    <property type="taxonomic scope" value="Bacteria"/>
</dbReference>
<comment type="similarity">
    <text evidence="9">Belongs to the acetylglutamate kinase family. ArgB subfamily.</text>
</comment>
<keyword evidence="6 9" id="KW-0418">Kinase</keyword>
<name>A6DL20_9BACT</name>
<dbReference type="InterPro" id="IPR001048">
    <property type="entry name" value="Asp/Glu/Uridylate_kinase"/>
</dbReference>
<evidence type="ECO:0000256" key="5">
    <source>
        <dbReference type="ARBA" id="ARBA00022741"/>
    </source>
</evidence>
<dbReference type="PANTHER" id="PTHR23342:SF0">
    <property type="entry name" value="N-ACETYLGLUTAMATE SYNTHASE, MITOCHONDRIAL"/>
    <property type="match status" value="1"/>
</dbReference>
<comment type="pathway">
    <text evidence="1 9">Amino-acid biosynthesis; L-arginine biosynthesis; N(2)-acetyl-L-ornithine from L-glutamate: step 2/4.</text>
</comment>
<protein>
    <recommendedName>
        <fullName evidence="9">Acetylglutamate kinase</fullName>
        <ecNumber evidence="9">2.7.2.8</ecNumber>
    </recommendedName>
    <alternativeName>
        <fullName evidence="9">N-acetyl-L-glutamate 5-phosphotransferase</fullName>
    </alternativeName>
    <alternativeName>
        <fullName evidence="9">NAG kinase</fullName>
        <shortName evidence="9">NAGK</shortName>
    </alternativeName>
</protein>
<evidence type="ECO:0000313" key="11">
    <source>
        <dbReference type="EMBL" id="EDM27622.1"/>
    </source>
</evidence>
<dbReference type="FunFam" id="3.40.1160.10:FF:000004">
    <property type="entry name" value="Acetylglutamate kinase"/>
    <property type="match status" value="1"/>
</dbReference>
<comment type="function">
    <text evidence="9">Catalyzes the ATP-dependent phosphorylation of N-acetyl-L-glutamate.</text>
</comment>
<dbReference type="SUPFAM" id="SSF53633">
    <property type="entry name" value="Carbamate kinase-like"/>
    <property type="match status" value="1"/>
</dbReference>
<evidence type="ECO:0000256" key="1">
    <source>
        <dbReference type="ARBA" id="ARBA00004828"/>
    </source>
</evidence>
<dbReference type="GO" id="GO:0005737">
    <property type="term" value="C:cytoplasm"/>
    <property type="evidence" value="ECO:0007669"/>
    <property type="project" value="UniProtKB-SubCell"/>
</dbReference>
<dbReference type="RefSeq" id="WP_007278582.1">
    <property type="nucleotide sequence ID" value="NZ_ABCK01000008.1"/>
</dbReference>
<keyword evidence="3 9" id="KW-0028">Amino-acid biosynthesis</keyword>
<dbReference type="GO" id="GO:0005524">
    <property type="term" value="F:ATP binding"/>
    <property type="evidence" value="ECO:0007669"/>
    <property type="project" value="UniProtKB-UniRule"/>
</dbReference>
<keyword evidence="2 9" id="KW-0055">Arginine biosynthesis</keyword>
<keyword evidence="7 9" id="KW-0067">ATP-binding</keyword>
<dbReference type="HAMAP" id="MF_00082">
    <property type="entry name" value="ArgB"/>
    <property type="match status" value="1"/>
</dbReference>
<dbReference type="PIRSF" id="PIRSF000728">
    <property type="entry name" value="NAGK"/>
    <property type="match status" value="1"/>
</dbReference>
<accession>A6DL20</accession>
<reference evidence="11 12" key="1">
    <citation type="journal article" date="2010" name="J. Bacteriol.">
        <title>Genome sequence of Lentisphaera araneosa HTCC2155T, the type species of the order Lentisphaerales in the phylum Lentisphaerae.</title>
        <authorList>
            <person name="Thrash J.C."/>
            <person name="Cho J.C."/>
            <person name="Vergin K.L."/>
            <person name="Morris R.M."/>
            <person name="Giovannoni S.J."/>
        </authorList>
    </citation>
    <scope>NUCLEOTIDE SEQUENCE [LARGE SCALE GENOMIC DNA]</scope>
    <source>
        <strain evidence="11 12">HTCC2155</strain>
    </source>
</reference>
<evidence type="ECO:0000256" key="3">
    <source>
        <dbReference type="ARBA" id="ARBA00022605"/>
    </source>
</evidence>
<evidence type="ECO:0000256" key="4">
    <source>
        <dbReference type="ARBA" id="ARBA00022679"/>
    </source>
</evidence>
<dbReference type="InterPro" id="IPR036393">
    <property type="entry name" value="AceGlu_kinase-like_sf"/>
</dbReference>
<dbReference type="EMBL" id="ABCK01000008">
    <property type="protein sequence ID" value="EDM27622.1"/>
    <property type="molecule type" value="Genomic_DNA"/>
</dbReference>
<gene>
    <name evidence="9" type="primary">argB</name>
    <name evidence="11" type="ORF">LNTAR_20488</name>
</gene>
<dbReference type="InterPro" id="IPR001057">
    <property type="entry name" value="Glu/AcGlu_kinase"/>
</dbReference>
<evidence type="ECO:0000256" key="2">
    <source>
        <dbReference type="ARBA" id="ARBA00022571"/>
    </source>
</evidence>
<dbReference type="PANTHER" id="PTHR23342">
    <property type="entry name" value="N-ACETYLGLUTAMATE SYNTHASE"/>
    <property type="match status" value="1"/>
</dbReference>
<comment type="catalytic activity">
    <reaction evidence="8 9">
        <text>N-acetyl-L-glutamate + ATP = N-acetyl-L-glutamyl 5-phosphate + ADP</text>
        <dbReference type="Rhea" id="RHEA:14629"/>
        <dbReference type="ChEBI" id="CHEBI:30616"/>
        <dbReference type="ChEBI" id="CHEBI:44337"/>
        <dbReference type="ChEBI" id="CHEBI:57936"/>
        <dbReference type="ChEBI" id="CHEBI:456216"/>
        <dbReference type="EC" id="2.7.2.8"/>
    </reaction>
</comment>
<feature type="binding site" evidence="9">
    <location>
        <begin position="64"/>
        <end position="65"/>
    </location>
    <ligand>
        <name>substrate</name>
    </ligand>
</feature>
<dbReference type="Pfam" id="PF00696">
    <property type="entry name" value="AA_kinase"/>
    <property type="match status" value="1"/>
</dbReference>
<evidence type="ECO:0000256" key="9">
    <source>
        <dbReference type="HAMAP-Rule" id="MF_00082"/>
    </source>
</evidence>
<dbReference type="UniPathway" id="UPA00068">
    <property type="reaction ID" value="UER00107"/>
</dbReference>
<evidence type="ECO:0000313" key="12">
    <source>
        <dbReference type="Proteomes" id="UP000004947"/>
    </source>
</evidence>
<feature type="binding site" evidence="9">
    <location>
        <position position="86"/>
    </location>
    <ligand>
        <name>substrate</name>
    </ligand>
</feature>
<feature type="site" description="Transition state stabilizer" evidence="9">
    <location>
        <position position="248"/>
    </location>
</feature>
<dbReference type="AlphaFoldDB" id="A6DL20"/>
<keyword evidence="12" id="KW-1185">Reference proteome</keyword>
<dbReference type="CDD" id="cd04250">
    <property type="entry name" value="AAK_NAGK-C"/>
    <property type="match status" value="1"/>
</dbReference>
<feature type="site" description="Transition state stabilizer" evidence="9">
    <location>
        <position position="29"/>
    </location>
</feature>
<keyword evidence="4 9" id="KW-0808">Transferase</keyword>
<dbReference type="InterPro" id="IPR037528">
    <property type="entry name" value="ArgB"/>
</dbReference>
<dbReference type="InterPro" id="IPR004662">
    <property type="entry name" value="AcgluKinase_fam"/>
</dbReference>